<accession>A0A919DUB2</accession>
<proteinExistence type="predicted"/>
<reference evidence="1" key="2">
    <citation type="submission" date="2020-09" db="EMBL/GenBank/DDBJ databases">
        <authorList>
            <person name="Sun Q."/>
            <person name="Ohkuma M."/>
        </authorList>
    </citation>
    <scope>NUCLEOTIDE SEQUENCE</scope>
    <source>
        <strain evidence="1">JCM 4477</strain>
    </source>
</reference>
<sequence length="155" mass="16099">MIAVPLDLLGCRDAALSHAQSLGLFGNVLDHEPVSAPGSGLTFAMWVRRLAPVPAGSGLTAGSGRLELTGRVLMPADTEPQGDVDVAVTGAVDALMSAYAGDFEFGGRVRNVDVLGAHGTALSAEFGFSRFDSTTYRVGTLTVPLIINDLWTEAP</sequence>
<dbReference type="AlphaFoldDB" id="A0A919DUB2"/>
<evidence type="ECO:0000313" key="1">
    <source>
        <dbReference type="EMBL" id="GHE85076.1"/>
    </source>
</evidence>
<dbReference type="RefSeq" id="WP_190202420.1">
    <property type="nucleotide sequence ID" value="NZ_BNBI01000001.1"/>
</dbReference>
<dbReference type="Proteomes" id="UP000630718">
    <property type="component" value="Unassembled WGS sequence"/>
</dbReference>
<reference evidence="1" key="1">
    <citation type="journal article" date="2014" name="Int. J. Syst. Evol. Microbiol.">
        <title>Complete genome sequence of Corynebacterium casei LMG S-19264T (=DSM 44701T), isolated from a smear-ripened cheese.</title>
        <authorList>
            <consortium name="US DOE Joint Genome Institute (JGI-PGF)"/>
            <person name="Walter F."/>
            <person name="Albersmeier A."/>
            <person name="Kalinowski J."/>
            <person name="Ruckert C."/>
        </authorList>
    </citation>
    <scope>NUCLEOTIDE SEQUENCE</scope>
    <source>
        <strain evidence="1">JCM 4477</strain>
    </source>
</reference>
<comment type="caution">
    <text evidence="1">The sequence shown here is derived from an EMBL/GenBank/DDBJ whole genome shotgun (WGS) entry which is preliminary data.</text>
</comment>
<evidence type="ECO:0000313" key="2">
    <source>
        <dbReference type="Proteomes" id="UP000630718"/>
    </source>
</evidence>
<organism evidence="1 2">
    <name type="scientific">Streptomyces fumanus</name>
    <dbReference type="NCBI Taxonomy" id="67302"/>
    <lineage>
        <taxon>Bacteria</taxon>
        <taxon>Bacillati</taxon>
        <taxon>Actinomycetota</taxon>
        <taxon>Actinomycetes</taxon>
        <taxon>Kitasatosporales</taxon>
        <taxon>Streptomycetaceae</taxon>
        <taxon>Streptomyces</taxon>
    </lineage>
</organism>
<dbReference type="EMBL" id="BNBI01000001">
    <property type="protein sequence ID" value="GHE85076.1"/>
    <property type="molecule type" value="Genomic_DNA"/>
</dbReference>
<gene>
    <name evidence="1" type="ORF">GCM10018772_05290</name>
</gene>
<keyword evidence="2" id="KW-1185">Reference proteome</keyword>
<protein>
    <submittedName>
        <fullName evidence="1">Uncharacterized protein</fullName>
    </submittedName>
</protein>
<name>A0A919DUB2_9ACTN</name>